<dbReference type="SUPFAM" id="SSF52418">
    <property type="entry name" value="Nucleoside phosphorylase/phosphoribosyltransferase catalytic domain"/>
    <property type="match status" value="1"/>
</dbReference>
<dbReference type="Gene3D" id="3.40.1030.10">
    <property type="entry name" value="Nucleoside phosphorylase/phosphoribosyltransferase catalytic domain"/>
    <property type="match status" value="1"/>
</dbReference>
<feature type="binding site" evidence="9">
    <location>
        <position position="110"/>
    </location>
    <ligand>
        <name>anthranilate</name>
        <dbReference type="ChEBI" id="CHEBI:16567"/>
        <label>1</label>
    </ligand>
</feature>
<comment type="catalytic activity">
    <reaction evidence="7 9">
        <text>N-(5-phospho-beta-D-ribosyl)anthranilate + diphosphate = 5-phospho-alpha-D-ribose 1-diphosphate + anthranilate</text>
        <dbReference type="Rhea" id="RHEA:11768"/>
        <dbReference type="ChEBI" id="CHEBI:16567"/>
        <dbReference type="ChEBI" id="CHEBI:18277"/>
        <dbReference type="ChEBI" id="CHEBI:33019"/>
        <dbReference type="ChEBI" id="CHEBI:58017"/>
        <dbReference type="EC" id="2.4.2.18"/>
    </reaction>
</comment>
<comment type="caution">
    <text evidence="12">The sequence shown here is derived from an EMBL/GenBank/DDBJ whole genome shotgun (WGS) entry which is preliminary data.</text>
</comment>
<feature type="binding site" evidence="9">
    <location>
        <position position="224"/>
    </location>
    <ligand>
        <name>Mg(2+)</name>
        <dbReference type="ChEBI" id="CHEBI:18420"/>
        <label>2</label>
    </ligand>
</feature>
<dbReference type="InterPro" id="IPR017459">
    <property type="entry name" value="Glycosyl_Trfase_fam3_N_dom"/>
</dbReference>
<comment type="similarity">
    <text evidence="9">Belongs to the anthranilate phosphoribosyltransferase family.</text>
</comment>
<name>A0A0M0GD03_SPOGL</name>
<feature type="binding site" evidence="9">
    <location>
        <begin position="89"/>
        <end position="92"/>
    </location>
    <ligand>
        <name>5-phospho-alpha-D-ribose 1-diphosphate</name>
        <dbReference type="ChEBI" id="CHEBI:58017"/>
    </ligand>
</feature>
<keyword evidence="2 9" id="KW-0028">Amino-acid biosynthesis</keyword>
<evidence type="ECO:0000256" key="7">
    <source>
        <dbReference type="ARBA" id="ARBA00052328"/>
    </source>
</evidence>
<evidence type="ECO:0000259" key="10">
    <source>
        <dbReference type="Pfam" id="PF00591"/>
    </source>
</evidence>
<evidence type="ECO:0000259" key="11">
    <source>
        <dbReference type="Pfam" id="PF02885"/>
    </source>
</evidence>
<dbReference type="InterPro" id="IPR005940">
    <property type="entry name" value="Anthranilate_Pribosyl_Tfrase"/>
</dbReference>
<evidence type="ECO:0000256" key="8">
    <source>
        <dbReference type="ARBA" id="ARBA00061188"/>
    </source>
</evidence>
<evidence type="ECO:0000313" key="12">
    <source>
        <dbReference type="EMBL" id="KON87623.1"/>
    </source>
</evidence>
<evidence type="ECO:0000313" key="13">
    <source>
        <dbReference type="Proteomes" id="UP000037109"/>
    </source>
</evidence>
<proteinExistence type="inferred from homology"/>
<evidence type="ECO:0000256" key="3">
    <source>
        <dbReference type="ARBA" id="ARBA00022676"/>
    </source>
</evidence>
<dbReference type="RefSeq" id="WP_053434979.1">
    <property type="nucleotide sequence ID" value="NZ_LGUF01000007.1"/>
</dbReference>
<accession>A0A0M0GD03</accession>
<dbReference type="NCBIfam" id="TIGR01245">
    <property type="entry name" value="trpD"/>
    <property type="match status" value="1"/>
</dbReference>
<evidence type="ECO:0000256" key="6">
    <source>
        <dbReference type="ARBA" id="ARBA00023141"/>
    </source>
</evidence>
<evidence type="ECO:0000256" key="1">
    <source>
        <dbReference type="ARBA" id="ARBA00004907"/>
    </source>
</evidence>
<feature type="binding site" evidence="9">
    <location>
        <position position="165"/>
    </location>
    <ligand>
        <name>anthranilate</name>
        <dbReference type="ChEBI" id="CHEBI:16567"/>
        <label>2</label>
    </ligand>
</feature>
<keyword evidence="4 9" id="KW-0808">Transferase</keyword>
<feature type="binding site" evidence="9">
    <location>
        <position position="79"/>
    </location>
    <ligand>
        <name>anthranilate</name>
        <dbReference type="ChEBI" id="CHEBI:16567"/>
        <label>1</label>
    </ligand>
</feature>
<comment type="function">
    <text evidence="9">Catalyzes the transfer of the phosphoribosyl group of 5-phosphorylribose-1-pyrophosphate (PRPP) to anthranilate to yield N-(5'-phosphoribosyl)-anthranilate (PRA).</text>
</comment>
<dbReference type="SUPFAM" id="SSF47648">
    <property type="entry name" value="Nucleoside phosphorylase/phosphoribosyltransferase N-terminal domain"/>
    <property type="match status" value="1"/>
</dbReference>
<gene>
    <name evidence="9" type="primary">trpD</name>
    <name evidence="12" type="ORF">AF332_12815</name>
</gene>
<dbReference type="GO" id="GO:0000287">
    <property type="term" value="F:magnesium ion binding"/>
    <property type="evidence" value="ECO:0007669"/>
    <property type="project" value="UniProtKB-UniRule"/>
</dbReference>
<organism evidence="12 13">
    <name type="scientific">Sporosarcina globispora</name>
    <name type="common">Bacillus globisporus</name>
    <dbReference type="NCBI Taxonomy" id="1459"/>
    <lineage>
        <taxon>Bacteria</taxon>
        <taxon>Bacillati</taxon>
        <taxon>Bacillota</taxon>
        <taxon>Bacilli</taxon>
        <taxon>Bacillales</taxon>
        <taxon>Caryophanaceae</taxon>
        <taxon>Sporosarcina</taxon>
    </lineage>
</organism>
<dbReference type="PANTHER" id="PTHR43285:SF2">
    <property type="entry name" value="ANTHRANILATE PHOSPHORIBOSYLTRANSFERASE"/>
    <property type="match status" value="1"/>
</dbReference>
<feature type="domain" description="Glycosyl transferase family 3" evidence="10">
    <location>
        <begin position="73"/>
        <end position="323"/>
    </location>
</feature>
<dbReference type="Gene3D" id="1.20.970.10">
    <property type="entry name" value="Transferase, Pyrimidine Nucleoside Phosphorylase, Chain C"/>
    <property type="match status" value="1"/>
</dbReference>
<dbReference type="OrthoDB" id="9806430at2"/>
<feature type="binding site" evidence="9">
    <location>
        <position position="79"/>
    </location>
    <ligand>
        <name>5-phospho-alpha-D-ribose 1-diphosphate</name>
        <dbReference type="ChEBI" id="CHEBI:58017"/>
    </ligand>
</feature>
<evidence type="ECO:0000256" key="5">
    <source>
        <dbReference type="ARBA" id="ARBA00022822"/>
    </source>
</evidence>
<feature type="domain" description="Glycosyl transferase family 3 N-terminal" evidence="11">
    <location>
        <begin position="2"/>
        <end position="63"/>
    </location>
</feature>
<dbReference type="GO" id="GO:0000162">
    <property type="term" value="P:L-tryptophan biosynthetic process"/>
    <property type="evidence" value="ECO:0007669"/>
    <property type="project" value="UniProtKB-UniRule"/>
</dbReference>
<dbReference type="EC" id="2.4.2.18" evidence="9"/>
<keyword evidence="3 9" id="KW-0328">Glycosyltransferase</keyword>
<sequence>MKTILQRLSERESLTELEMKEAMDNLFANDVTDSEIAAFMVSLKTKGETVEEIAGIVKAMRDKSLSFSKEIPNVLDNCGTGGDGSSSFNISSTSAFVIAGAGIPVAKHGNRSVSSKTGSADVLEHLGINLNHPPERTEEILEEIGIAFLFAPHVHPNIKRIMKVRKDLRIPTTFNLIGPLTNPVELDYQLLGIYRRDYIEMFAEVLKTLGRKRAVVLNGAGFMDEASLQGENHLAILNSGKVTKKILHPEEVGLPVCSNDAIRGGDSKENAEILLNVLKGKKGARRDTVLLNAGIGIFTGGRAETIQGGINLAKESIDSGAALEKLHQLIIASKSVHKEVI</sequence>
<comment type="caution">
    <text evidence="9">Lacks conserved residue(s) required for the propagation of feature annotation.</text>
</comment>
<feature type="binding site" evidence="9">
    <location>
        <position position="119"/>
    </location>
    <ligand>
        <name>5-phospho-alpha-D-ribose 1-diphosphate</name>
        <dbReference type="ChEBI" id="CHEBI:58017"/>
    </ligand>
</feature>
<evidence type="ECO:0000256" key="4">
    <source>
        <dbReference type="ARBA" id="ARBA00022679"/>
    </source>
</evidence>
<dbReference type="AlphaFoldDB" id="A0A0M0GD03"/>
<feature type="binding site" evidence="9">
    <location>
        <position position="225"/>
    </location>
    <ligand>
        <name>Mg(2+)</name>
        <dbReference type="ChEBI" id="CHEBI:18420"/>
        <label>1</label>
    </ligand>
</feature>
<comment type="cofactor">
    <cofactor evidence="9">
        <name>Mg(2+)</name>
        <dbReference type="ChEBI" id="CHEBI:18420"/>
    </cofactor>
    <text evidence="9">Binds 2 magnesium ions per monomer.</text>
</comment>
<dbReference type="InterPro" id="IPR035902">
    <property type="entry name" value="Nuc_phospho_transferase"/>
</dbReference>
<dbReference type="GO" id="GO:0005829">
    <property type="term" value="C:cytosol"/>
    <property type="evidence" value="ECO:0007669"/>
    <property type="project" value="TreeGrafter"/>
</dbReference>
<evidence type="ECO:0000256" key="9">
    <source>
        <dbReference type="HAMAP-Rule" id="MF_00211"/>
    </source>
</evidence>
<dbReference type="InterPro" id="IPR036320">
    <property type="entry name" value="Glycosyl_Trfase_fam3_N_dom_sf"/>
</dbReference>
<keyword evidence="6 9" id="KW-0057">Aromatic amino acid biosynthesis</keyword>
<protein>
    <recommendedName>
        <fullName evidence="9">Anthranilate phosphoribosyltransferase</fullName>
        <ecNumber evidence="9">2.4.2.18</ecNumber>
    </recommendedName>
</protein>
<feature type="binding site" evidence="9">
    <location>
        <position position="87"/>
    </location>
    <ligand>
        <name>5-phospho-alpha-D-ribose 1-diphosphate</name>
        <dbReference type="ChEBI" id="CHEBI:58017"/>
    </ligand>
</feature>
<reference evidence="13" key="1">
    <citation type="submission" date="2015-07" db="EMBL/GenBank/DDBJ databases">
        <title>Fjat-10036 dsm4.</title>
        <authorList>
            <person name="Liu B."/>
            <person name="Wang J."/>
            <person name="Zhu Y."/>
            <person name="Liu G."/>
            <person name="Chen Q."/>
            <person name="Chen Z."/>
            <person name="Lan J."/>
            <person name="Che J."/>
            <person name="Ge C."/>
            <person name="Shi H."/>
            <person name="Pan Z."/>
            <person name="Liu X."/>
        </authorList>
    </citation>
    <scope>NUCLEOTIDE SEQUENCE [LARGE SCALE GENOMIC DNA]</scope>
    <source>
        <strain evidence="13">DSM 4</strain>
    </source>
</reference>
<dbReference type="Proteomes" id="UP000037109">
    <property type="component" value="Unassembled WGS sequence"/>
</dbReference>
<dbReference type="Pfam" id="PF00591">
    <property type="entry name" value="Glycos_transf_3"/>
    <property type="match status" value="1"/>
</dbReference>
<feature type="binding site" evidence="9">
    <location>
        <position position="225"/>
    </location>
    <ligand>
        <name>Mg(2+)</name>
        <dbReference type="ChEBI" id="CHEBI:18420"/>
        <label>2</label>
    </ligand>
</feature>
<dbReference type="GO" id="GO:0004048">
    <property type="term" value="F:anthranilate phosphoribosyltransferase activity"/>
    <property type="evidence" value="ECO:0007669"/>
    <property type="project" value="UniProtKB-UniRule"/>
</dbReference>
<dbReference type="PATRIC" id="fig|1459.3.peg.2767"/>
<dbReference type="FunFam" id="3.40.1030.10:FF:000002">
    <property type="entry name" value="Anthranilate phosphoribosyltransferase"/>
    <property type="match status" value="1"/>
</dbReference>
<comment type="subunit">
    <text evidence="9">Homodimer.</text>
</comment>
<feature type="binding site" evidence="9">
    <location>
        <begin position="107"/>
        <end position="115"/>
    </location>
    <ligand>
        <name>5-phospho-alpha-D-ribose 1-diphosphate</name>
        <dbReference type="ChEBI" id="CHEBI:58017"/>
    </ligand>
</feature>
<feature type="binding site" evidence="9">
    <location>
        <position position="91"/>
    </location>
    <ligand>
        <name>Mg(2+)</name>
        <dbReference type="ChEBI" id="CHEBI:18420"/>
        <label>1</label>
    </ligand>
</feature>
<keyword evidence="9" id="KW-0479">Metal-binding</keyword>
<dbReference type="HAMAP" id="MF_00211">
    <property type="entry name" value="TrpD"/>
    <property type="match status" value="1"/>
</dbReference>
<keyword evidence="13" id="KW-1185">Reference proteome</keyword>
<keyword evidence="5 9" id="KW-0822">Tryptophan biosynthesis</keyword>
<comment type="pathway">
    <text evidence="1 9">Amino-acid biosynthesis; L-tryptophan biosynthesis; L-tryptophan from chorismate: step 2/5.</text>
</comment>
<dbReference type="UniPathway" id="UPA00035">
    <property type="reaction ID" value="UER00041"/>
</dbReference>
<keyword evidence="9" id="KW-0460">Magnesium</keyword>
<dbReference type="InterPro" id="IPR000312">
    <property type="entry name" value="Glycosyl_Trfase_fam3"/>
</dbReference>
<comment type="similarity">
    <text evidence="8">In the C-terminal section; belongs to the anthranilate phosphoribosyltransferase family.</text>
</comment>
<dbReference type="STRING" id="1459.AF332_12815"/>
<dbReference type="EMBL" id="LGUF01000007">
    <property type="protein sequence ID" value="KON87623.1"/>
    <property type="molecule type" value="Genomic_DNA"/>
</dbReference>
<dbReference type="PANTHER" id="PTHR43285">
    <property type="entry name" value="ANTHRANILATE PHOSPHORIBOSYLTRANSFERASE"/>
    <property type="match status" value="1"/>
</dbReference>
<dbReference type="Pfam" id="PF02885">
    <property type="entry name" value="Glycos_trans_3N"/>
    <property type="match status" value="1"/>
</dbReference>
<feature type="binding site" evidence="9">
    <location>
        <begin position="82"/>
        <end position="83"/>
    </location>
    <ligand>
        <name>5-phospho-alpha-D-ribose 1-diphosphate</name>
        <dbReference type="ChEBI" id="CHEBI:58017"/>
    </ligand>
</feature>
<evidence type="ECO:0000256" key="2">
    <source>
        <dbReference type="ARBA" id="ARBA00022605"/>
    </source>
</evidence>